<evidence type="ECO:0000256" key="1">
    <source>
        <dbReference type="SAM" id="Phobius"/>
    </source>
</evidence>
<keyword evidence="1" id="KW-1133">Transmembrane helix</keyword>
<dbReference type="OrthoDB" id="10007768at2"/>
<reference evidence="2 3" key="1">
    <citation type="submission" date="2016-10" db="EMBL/GenBank/DDBJ databases">
        <authorList>
            <person name="de Groot N.N."/>
        </authorList>
    </citation>
    <scope>NUCLEOTIDE SEQUENCE [LARGE SCALE GENOMIC DNA]</scope>
    <source>
        <strain evidence="2 3">M79</strain>
    </source>
</reference>
<dbReference type="Proteomes" id="UP000181969">
    <property type="component" value="Unassembled WGS sequence"/>
</dbReference>
<dbReference type="Pfam" id="PF12666">
    <property type="entry name" value="PrgI"/>
    <property type="match status" value="1"/>
</dbReference>
<dbReference type="EMBL" id="FOTJ01000004">
    <property type="protein sequence ID" value="SFL29063.1"/>
    <property type="molecule type" value="Genomic_DNA"/>
</dbReference>
<organism evidence="2 3">
    <name type="scientific">Lactococcus garvieae</name>
    <dbReference type="NCBI Taxonomy" id="1363"/>
    <lineage>
        <taxon>Bacteria</taxon>
        <taxon>Bacillati</taxon>
        <taxon>Bacillota</taxon>
        <taxon>Bacilli</taxon>
        <taxon>Lactobacillales</taxon>
        <taxon>Streptococcaceae</taxon>
        <taxon>Lactococcus</taxon>
    </lineage>
</organism>
<accession>A0A1I4GHS4</accession>
<gene>
    <name evidence="2" type="ORF">SAMN05216438_10422</name>
</gene>
<feature type="transmembrane region" description="Helical" evidence="1">
    <location>
        <begin position="52"/>
        <end position="72"/>
    </location>
</feature>
<name>A0A1I4GHS4_9LACT</name>
<evidence type="ECO:0000313" key="3">
    <source>
        <dbReference type="Proteomes" id="UP000181969"/>
    </source>
</evidence>
<keyword evidence="1" id="KW-0472">Membrane</keyword>
<dbReference type="RefSeq" id="WP_074750885.1">
    <property type="nucleotide sequence ID" value="NZ_FOTJ01000004.1"/>
</dbReference>
<sequence length="119" mass="14361">MEIEVYKDVSKRQKTYWLNLTAKQWIFIALVFLLLGFGIVNTLALHWVNDNLYQPLSLILMIIVGLFTMLRIQGMPFERWAKLWLRKNTRIQRRIYKLDQKKGYNRNDFKPDKNEKEAV</sequence>
<proteinExistence type="predicted"/>
<dbReference type="InterPro" id="IPR024414">
    <property type="entry name" value="Uncharacterised_PrgI"/>
</dbReference>
<feature type="transmembrane region" description="Helical" evidence="1">
    <location>
        <begin position="20"/>
        <end position="40"/>
    </location>
</feature>
<dbReference type="AlphaFoldDB" id="A0A1I4GHS4"/>
<evidence type="ECO:0000313" key="2">
    <source>
        <dbReference type="EMBL" id="SFL29063.1"/>
    </source>
</evidence>
<keyword evidence="1" id="KW-0812">Transmembrane</keyword>
<protein>
    <submittedName>
        <fullName evidence="2">PrgI family protein</fullName>
    </submittedName>
</protein>